<evidence type="ECO:0000313" key="2">
    <source>
        <dbReference type="Proteomes" id="UP000499080"/>
    </source>
</evidence>
<reference evidence="1 2" key="1">
    <citation type="journal article" date="2019" name="Sci. Rep.">
        <title>Orb-weaving spider Araneus ventricosus genome elucidates the spidroin gene catalogue.</title>
        <authorList>
            <person name="Kono N."/>
            <person name="Nakamura H."/>
            <person name="Ohtoshi R."/>
            <person name="Moran D.A.P."/>
            <person name="Shinohara A."/>
            <person name="Yoshida Y."/>
            <person name="Fujiwara M."/>
            <person name="Mori M."/>
            <person name="Tomita M."/>
            <person name="Arakawa K."/>
        </authorList>
    </citation>
    <scope>NUCLEOTIDE SEQUENCE [LARGE SCALE GENOMIC DNA]</scope>
</reference>
<accession>A0A4Y2I9E5</accession>
<dbReference type="AlphaFoldDB" id="A0A4Y2I9E5"/>
<evidence type="ECO:0000313" key="1">
    <source>
        <dbReference type="EMBL" id="GBM73716.1"/>
    </source>
</evidence>
<protein>
    <submittedName>
        <fullName evidence="1">Uncharacterized protein</fullName>
    </submittedName>
</protein>
<proteinExistence type="predicted"/>
<gene>
    <name evidence="1" type="ORF">AVEN_251160_1</name>
</gene>
<organism evidence="1 2">
    <name type="scientific">Araneus ventricosus</name>
    <name type="common">Orbweaver spider</name>
    <name type="synonym">Epeira ventricosa</name>
    <dbReference type="NCBI Taxonomy" id="182803"/>
    <lineage>
        <taxon>Eukaryota</taxon>
        <taxon>Metazoa</taxon>
        <taxon>Ecdysozoa</taxon>
        <taxon>Arthropoda</taxon>
        <taxon>Chelicerata</taxon>
        <taxon>Arachnida</taxon>
        <taxon>Araneae</taxon>
        <taxon>Araneomorphae</taxon>
        <taxon>Entelegynae</taxon>
        <taxon>Araneoidea</taxon>
        <taxon>Araneidae</taxon>
        <taxon>Araneus</taxon>
    </lineage>
</organism>
<comment type="caution">
    <text evidence="1">The sequence shown here is derived from an EMBL/GenBank/DDBJ whole genome shotgun (WGS) entry which is preliminary data.</text>
</comment>
<sequence length="112" mass="12679">MEISLGCFALCSENRLLRIIMGKSGDSFRECGRDRKNNSTREVSRRKRVNGNENVLIYPEYVIHVDLKADAMSSYRLGEDCLGILRQGLLCLHDDSSTTSAFVKTECDPYII</sequence>
<keyword evidence="2" id="KW-1185">Reference proteome</keyword>
<dbReference type="EMBL" id="BGPR01002454">
    <property type="protein sequence ID" value="GBM73716.1"/>
    <property type="molecule type" value="Genomic_DNA"/>
</dbReference>
<dbReference type="Proteomes" id="UP000499080">
    <property type="component" value="Unassembled WGS sequence"/>
</dbReference>
<name>A0A4Y2I9E5_ARAVE</name>